<feature type="transmembrane region" description="Helical" evidence="1">
    <location>
        <begin position="306"/>
        <end position="328"/>
    </location>
</feature>
<organism evidence="2">
    <name type="scientific">viral metagenome</name>
    <dbReference type="NCBI Taxonomy" id="1070528"/>
    <lineage>
        <taxon>unclassified sequences</taxon>
        <taxon>metagenomes</taxon>
        <taxon>organismal metagenomes</taxon>
    </lineage>
</organism>
<feature type="transmembrane region" description="Helical" evidence="1">
    <location>
        <begin position="349"/>
        <end position="371"/>
    </location>
</feature>
<dbReference type="AlphaFoldDB" id="A0A6C0HJK5"/>
<keyword evidence="1" id="KW-0812">Transmembrane</keyword>
<reference evidence="2" key="1">
    <citation type="journal article" date="2020" name="Nature">
        <title>Giant virus diversity and host interactions through global metagenomics.</title>
        <authorList>
            <person name="Schulz F."/>
            <person name="Roux S."/>
            <person name="Paez-Espino D."/>
            <person name="Jungbluth S."/>
            <person name="Walsh D.A."/>
            <person name="Denef V.J."/>
            <person name="McMahon K.D."/>
            <person name="Konstantinidis K.T."/>
            <person name="Eloe-Fadrosh E.A."/>
            <person name="Kyrpides N.C."/>
            <person name="Woyke T."/>
        </authorList>
    </citation>
    <scope>NUCLEOTIDE SEQUENCE</scope>
    <source>
        <strain evidence="2">GVMAG-M-3300023184-120</strain>
    </source>
</reference>
<protein>
    <submittedName>
        <fullName evidence="2">Uncharacterized protein</fullName>
    </submittedName>
</protein>
<name>A0A6C0HJK5_9ZZZZ</name>
<accession>A0A6C0HJK5</accession>
<evidence type="ECO:0000256" key="1">
    <source>
        <dbReference type="SAM" id="Phobius"/>
    </source>
</evidence>
<feature type="transmembrane region" description="Helical" evidence="1">
    <location>
        <begin position="275"/>
        <end position="300"/>
    </location>
</feature>
<keyword evidence="1" id="KW-0472">Membrane</keyword>
<sequence>MNHAILIKPKTITQSFFTLTFTSPSFQFEYHYYPAILMSTSSKGVFNWTNGASSHVTTINGALGSFHPTQMMLTKKLHAYGKFQHNYELIIKHNVENGVGQHSIYFVFFLLGRDDAPENALDLFLQKKTTIFDAATFLNNSFSEKSNNIYYTTAKTKDHVFVFPKVILVKNEILRNITGTPKPSSQIYREILLSEHVFESNRIPIEYGQEQIIDPISSDIHVSPAKPKEGFATTTEQTCYPVDDKGETYAQVVIGTGKLDGSNQVDALEDTQMMFAYAVLTIVMFFGIVTITNAAVTYAVVSNDNILKIIICFLSFSFFVVGFSIPIAKMHQRKKEGRDKMKISTASANLIGFVFLLAWGFMLIAYSPFWIYDNPKPYLLGIGVNPIIKSKPVSDIVWFFSPVFPFLSWVPDTATTGTPPVTV</sequence>
<keyword evidence="1" id="KW-1133">Transmembrane helix</keyword>
<dbReference type="EMBL" id="MN739967">
    <property type="protein sequence ID" value="QHT80296.1"/>
    <property type="molecule type" value="Genomic_DNA"/>
</dbReference>
<evidence type="ECO:0000313" key="2">
    <source>
        <dbReference type="EMBL" id="QHT80296.1"/>
    </source>
</evidence>
<proteinExistence type="predicted"/>